<evidence type="ECO:0000256" key="8">
    <source>
        <dbReference type="SAM" id="Phobius"/>
    </source>
</evidence>
<evidence type="ECO:0000256" key="7">
    <source>
        <dbReference type="ARBA" id="ARBA00023180"/>
    </source>
</evidence>
<dbReference type="EMBL" id="LNIX01000036">
    <property type="protein sequence ID" value="OXA39992.1"/>
    <property type="molecule type" value="Genomic_DNA"/>
</dbReference>
<dbReference type="AlphaFoldDB" id="A0A226D333"/>
<name>A0A226D333_FOLCA</name>
<feature type="transmembrane region" description="Helical" evidence="8">
    <location>
        <begin position="169"/>
        <end position="188"/>
    </location>
</feature>
<dbReference type="Proteomes" id="UP000198287">
    <property type="component" value="Unassembled WGS sequence"/>
</dbReference>
<keyword evidence="10" id="KW-1185">Reference proteome</keyword>
<evidence type="ECO:0000256" key="1">
    <source>
        <dbReference type="ARBA" id="ARBA00004651"/>
    </source>
</evidence>
<keyword evidence="4 8" id="KW-1133">Transmembrane helix</keyword>
<comment type="subcellular location">
    <subcellularLocation>
        <location evidence="1">Cell membrane</location>
        <topology evidence="1">Multi-pass membrane protein</topology>
    </subcellularLocation>
</comment>
<feature type="transmembrane region" description="Helical" evidence="8">
    <location>
        <begin position="143"/>
        <end position="163"/>
    </location>
</feature>
<evidence type="ECO:0000313" key="9">
    <source>
        <dbReference type="EMBL" id="OXA39992.1"/>
    </source>
</evidence>
<evidence type="ECO:0000256" key="4">
    <source>
        <dbReference type="ARBA" id="ARBA00022989"/>
    </source>
</evidence>
<evidence type="ECO:0000256" key="5">
    <source>
        <dbReference type="ARBA" id="ARBA00023136"/>
    </source>
</evidence>
<feature type="transmembrane region" description="Helical" evidence="8">
    <location>
        <begin position="112"/>
        <end position="131"/>
    </location>
</feature>
<evidence type="ECO:0000256" key="6">
    <source>
        <dbReference type="ARBA" id="ARBA00023170"/>
    </source>
</evidence>
<reference evidence="9 10" key="1">
    <citation type="submission" date="2015-12" db="EMBL/GenBank/DDBJ databases">
        <title>The genome of Folsomia candida.</title>
        <authorList>
            <person name="Faddeeva A."/>
            <person name="Derks M.F."/>
            <person name="Anvar Y."/>
            <person name="Smit S."/>
            <person name="Van Straalen N."/>
            <person name="Roelofs D."/>
        </authorList>
    </citation>
    <scope>NUCLEOTIDE SEQUENCE [LARGE SCALE GENOMIC DNA]</scope>
    <source>
        <strain evidence="9 10">VU population</strain>
        <tissue evidence="9">Whole body</tissue>
    </source>
</reference>
<dbReference type="InterPro" id="IPR052192">
    <property type="entry name" value="Insect_Ionotropic_Sensory_Rcpt"/>
</dbReference>
<dbReference type="GO" id="GO:0005886">
    <property type="term" value="C:plasma membrane"/>
    <property type="evidence" value="ECO:0007669"/>
    <property type="project" value="UniProtKB-SubCell"/>
</dbReference>
<organism evidence="9 10">
    <name type="scientific">Folsomia candida</name>
    <name type="common">Springtail</name>
    <dbReference type="NCBI Taxonomy" id="158441"/>
    <lineage>
        <taxon>Eukaryota</taxon>
        <taxon>Metazoa</taxon>
        <taxon>Ecdysozoa</taxon>
        <taxon>Arthropoda</taxon>
        <taxon>Hexapoda</taxon>
        <taxon>Collembola</taxon>
        <taxon>Entomobryomorpha</taxon>
        <taxon>Isotomoidea</taxon>
        <taxon>Isotomidae</taxon>
        <taxon>Proisotominae</taxon>
        <taxon>Folsomia</taxon>
    </lineage>
</organism>
<evidence type="ECO:0000313" key="10">
    <source>
        <dbReference type="Proteomes" id="UP000198287"/>
    </source>
</evidence>
<keyword evidence="6" id="KW-0675">Receptor</keyword>
<keyword evidence="2" id="KW-1003">Cell membrane</keyword>
<dbReference type="PANTHER" id="PTHR42643">
    <property type="entry name" value="IONOTROPIC RECEPTOR 20A-RELATED"/>
    <property type="match status" value="1"/>
</dbReference>
<keyword evidence="7" id="KW-0325">Glycoprotein</keyword>
<evidence type="ECO:0000256" key="2">
    <source>
        <dbReference type="ARBA" id="ARBA00022475"/>
    </source>
</evidence>
<dbReference type="PANTHER" id="PTHR42643:SF24">
    <property type="entry name" value="IONOTROPIC RECEPTOR 60A"/>
    <property type="match status" value="1"/>
</dbReference>
<sequence>MGQCETPANIQAPNSIVDTTHCTILGCDSGYPGLKRQVSVFHQANASLHYHFNFLHFSYGARLGFSRMDDALTEWDTIPRHVIFKFHGYQFITCHSEAFISFEFYLAPFQPLLWGMFVGSAVIVIIVLSLYEKYKNINSPGPCCSWSFVLAIIFEEAGFVPMRLEKQEFFRMVAGGWILMSVVLTNCYNGLMISNLNSPLPRTNIPETFQDLICKDKKILNLYKQQADLTDWIMNTANLSRIQSLDLSDSPMCYKILSAPNLDPPFQFLQLIMVTFMKIKLLHFEIFASSSQLRLPPEPLTESISIDDIVILLLSQGYNTFSPANFNSSFPGNKRHNNMPQTNAAIINEVAKCEKSVLVVEAFDMGFRFHDMTKQYFWRKFYKGKDILNFALVGWTFEGEGNSKVPQYFQYLFESGIQERLDLEISMRKYSRNSEYTIPKREDDPVRLDGAILTLFILCGVLISSSVLIVVFELLVDGPLREIYIFKFLKFDPTHRLSRSPGQKNEVPLLYRISKFYAGFRKIWVQFLADSQVIISSDYLAAPPHYNLKVGVVKRQGQPIKVEKHFLAPVAAGSENATRYPTRYPQHYYPYPHGYPCGYPLPATRYEN</sequence>
<keyword evidence="5 8" id="KW-0472">Membrane</keyword>
<dbReference type="Gene3D" id="1.10.287.70">
    <property type="match status" value="1"/>
</dbReference>
<evidence type="ECO:0000256" key="3">
    <source>
        <dbReference type="ARBA" id="ARBA00022692"/>
    </source>
</evidence>
<comment type="caution">
    <text evidence="9">The sequence shown here is derived from an EMBL/GenBank/DDBJ whole genome shotgun (WGS) entry which is preliminary data.</text>
</comment>
<gene>
    <name evidence="9" type="ORF">Fcan01_25357</name>
</gene>
<keyword evidence="3 8" id="KW-0812">Transmembrane</keyword>
<proteinExistence type="predicted"/>
<protein>
    <submittedName>
        <fullName evidence="9">Uncharacterized protein</fullName>
    </submittedName>
</protein>
<accession>A0A226D333</accession>
<feature type="transmembrane region" description="Helical" evidence="8">
    <location>
        <begin position="450"/>
        <end position="472"/>
    </location>
</feature>